<dbReference type="InterPro" id="IPR013328">
    <property type="entry name" value="6PGD_dom2"/>
</dbReference>
<comment type="similarity">
    <text evidence="1 4">Belongs to the ketopantoate reductase family.</text>
</comment>
<dbReference type="Pfam" id="PF02558">
    <property type="entry name" value="ApbA"/>
    <property type="match status" value="1"/>
</dbReference>
<dbReference type="FunFam" id="3.40.50.720:FF:000609">
    <property type="entry name" value="2-dehydropantoate 2-reductase"/>
    <property type="match status" value="1"/>
</dbReference>
<dbReference type="EC" id="1.1.1.169" evidence="4"/>
<dbReference type="Gene3D" id="1.10.1040.10">
    <property type="entry name" value="N-(1-d-carboxylethyl)-l-norvaline Dehydrogenase, domain 2"/>
    <property type="match status" value="1"/>
</dbReference>
<proteinExistence type="inferred from homology"/>
<comment type="caution">
    <text evidence="8">The sequence shown here is derived from an EMBL/GenBank/DDBJ whole genome shotgun (WGS) entry which is preliminary data.</text>
</comment>
<feature type="domain" description="Ketopantoate reductase N-terminal" evidence="6">
    <location>
        <begin position="7"/>
        <end position="161"/>
    </location>
</feature>
<dbReference type="OrthoDB" id="3609at2759"/>
<organism evidence="8 9">
    <name type="scientific">Coemansia spiralis</name>
    <dbReference type="NCBI Taxonomy" id="417178"/>
    <lineage>
        <taxon>Eukaryota</taxon>
        <taxon>Fungi</taxon>
        <taxon>Fungi incertae sedis</taxon>
        <taxon>Zoopagomycota</taxon>
        <taxon>Kickxellomycotina</taxon>
        <taxon>Kickxellomycetes</taxon>
        <taxon>Kickxellales</taxon>
        <taxon>Kickxellaceae</taxon>
        <taxon>Coemansia</taxon>
    </lineage>
</organism>
<accession>A0A9W8G976</accession>
<dbReference type="InterPro" id="IPR036291">
    <property type="entry name" value="NAD(P)-bd_dom_sf"/>
</dbReference>
<gene>
    <name evidence="8" type="ORF">GGI25_002036</name>
</gene>
<dbReference type="GO" id="GO:0015940">
    <property type="term" value="P:pantothenate biosynthetic process"/>
    <property type="evidence" value="ECO:0007669"/>
    <property type="project" value="InterPro"/>
</dbReference>
<evidence type="ECO:0000256" key="2">
    <source>
        <dbReference type="ARBA" id="ARBA00022857"/>
    </source>
</evidence>
<dbReference type="GO" id="GO:0005737">
    <property type="term" value="C:cytoplasm"/>
    <property type="evidence" value="ECO:0007669"/>
    <property type="project" value="TreeGrafter"/>
</dbReference>
<dbReference type="GO" id="GO:0008677">
    <property type="term" value="F:2-dehydropantoate 2-reductase activity"/>
    <property type="evidence" value="ECO:0007669"/>
    <property type="project" value="UniProtKB-EC"/>
</dbReference>
<dbReference type="NCBIfam" id="TIGR00745">
    <property type="entry name" value="apbA_panE"/>
    <property type="match status" value="1"/>
</dbReference>
<evidence type="ECO:0000256" key="3">
    <source>
        <dbReference type="ARBA" id="ARBA00023002"/>
    </source>
</evidence>
<dbReference type="InterPro" id="IPR003710">
    <property type="entry name" value="ApbA"/>
</dbReference>
<dbReference type="SUPFAM" id="SSF51735">
    <property type="entry name" value="NAD(P)-binding Rossmann-fold domains"/>
    <property type="match status" value="1"/>
</dbReference>
<keyword evidence="3 4" id="KW-0560">Oxidoreductase</keyword>
<reference evidence="8" key="1">
    <citation type="submission" date="2022-07" db="EMBL/GenBank/DDBJ databases">
        <title>Phylogenomic reconstructions and comparative analyses of Kickxellomycotina fungi.</title>
        <authorList>
            <person name="Reynolds N.K."/>
            <person name="Stajich J.E."/>
            <person name="Barry K."/>
            <person name="Grigoriev I.V."/>
            <person name="Crous P."/>
            <person name="Smith M.E."/>
        </authorList>
    </citation>
    <scope>NUCLEOTIDE SEQUENCE</scope>
    <source>
        <strain evidence="8">NRRL 3115</strain>
    </source>
</reference>
<feature type="chain" id="PRO_5040964742" description="2-dehydropantoate 2-reductase" evidence="5">
    <location>
        <begin position="21"/>
        <end position="334"/>
    </location>
</feature>
<dbReference type="InterPro" id="IPR008927">
    <property type="entry name" value="6-PGluconate_DH-like_C_sf"/>
</dbReference>
<evidence type="ECO:0000313" key="8">
    <source>
        <dbReference type="EMBL" id="KAJ2678843.1"/>
    </source>
</evidence>
<dbReference type="Pfam" id="PF08546">
    <property type="entry name" value="ApbA_C"/>
    <property type="match status" value="1"/>
</dbReference>
<dbReference type="PANTHER" id="PTHR21708:SF26">
    <property type="entry name" value="2-DEHYDROPANTOATE 2-REDUCTASE"/>
    <property type="match status" value="1"/>
</dbReference>
<evidence type="ECO:0000313" key="9">
    <source>
        <dbReference type="Proteomes" id="UP001151518"/>
    </source>
</evidence>
<sequence length="334" mass="36317">MSSSLNVLLVGAGALGSMFAWRLQISKQVQVTAVCRSNYEAVKSNGFQIESQNFGSQTFRPSKVVRTVDEAVANGETYGFILLCTKALPNLGDNSDIIAPAVTNPKTIILLIQNGIGIEDPFYARYPGNPIVSVVAYIDVSQPSNGVISHGGSISLMMGLFNTSNVAYDVAAAQRSVGELSAIWNDNGAVSAVVDNIQAFRWLKLVWNASFNTVAVVSGGNDTHKMLADPRCKELIKNLMLEVYRLGEAAIGEPLPSKLGMNSADDCIDRTNSRETPVMPSMLMDYLARRPMEHEVILGRPIEIARKLSVDVPYMKAVYAMLVMVEKGYMDSKL</sequence>
<keyword evidence="5" id="KW-0732">Signal</keyword>
<feature type="signal peptide" evidence="5">
    <location>
        <begin position="1"/>
        <end position="20"/>
    </location>
</feature>
<dbReference type="Gene3D" id="3.40.50.720">
    <property type="entry name" value="NAD(P)-binding Rossmann-like Domain"/>
    <property type="match status" value="1"/>
</dbReference>
<dbReference type="FunFam" id="1.10.1040.10:FF:000017">
    <property type="entry name" value="2-dehydropantoate 2-reductase"/>
    <property type="match status" value="1"/>
</dbReference>
<feature type="domain" description="Ketopantoate reductase C-terminal" evidence="7">
    <location>
        <begin position="196"/>
        <end position="324"/>
    </location>
</feature>
<name>A0A9W8G976_9FUNG</name>
<dbReference type="Proteomes" id="UP001151518">
    <property type="component" value="Unassembled WGS sequence"/>
</dbReference>
<dbReference type="EMBL" id="JANBTW010000017">
    <property type="protein sequence ID" value="KAJ2678843.1"/>
    <property type="molecule type" value="Genomic_DNA"/>
</dbReference>
<comment type="function">
    <text evidence="4">Catalyzes the NADPH-dependent reduction of ketopantoate into pantoic acid.</text>
</comment>
<comment type="catalytic activity">
    <reaction evidence="4">
        <text>(R)-pantoate + NADP(+) = 2-dehydropantoate + NADPH + H(+)</text>
        <dbReference type="Rhea" id="RHEA:16233"/>
        <dbReference type="ChEBI" id="CHEBI:11561"/>
        <dbReference type="ChEBI" id="CHEBI:15378"/>
        <dbReference type="ChEBI" id="CHEBI:15980"/>
        <dbReference type="ChEBI" id="CHEBI:57783"/>
        <dbReference type="ChEBI" id="CHEBI:58349"/>
        <dbReference type="EC" id="1.1.1.169"/>
    </reaction>
</comment>
<evidence type="ECO:0000259" key="7">
    <source>
        <dbReference type="Pfam" id="PF08546"/>
    </source>
</evidence>
<dbReference type="AlphaFoldDB" id="A0A9W8G976"/>
<dbReference type="SUPFAM" id="SSF48179">
    <property type="entry name" value="6-phosphogluconate dehydrogenase C-terminal domain-like"/>
    <property type="match status" value="1"/>
</dbReference>
<evidence type="ECO:0000259" key="6">
    <source>
        <dbReference type="Pfam" id="PF02558"/>
    </source>
</evidence>
<dbReference type="InterPro" id="IPR013332">
    <property type="entry name" value="KPR_N"/>
</dbReference>
<protein>
    <recommendedName>
        <fullName evidence="4">2-dehydropantoate 2-reductase</fullName>
        <ecNumber evidence="4">1.1.1.169</ecNumber>
    </recommendedName>
    <alternativeName>
        <fullName evidence="4">Ketopantoate reductase</fullName>
    </alternativeName>
</protein>
<keyword evidence="2 4" id="KW-0521">NADP</keyword>
<dbReference type="InterPro" id="IPR013752">
    <property type="entry name" value="KPA_reductase"/>
</dbReference>
<evidence type="ECO:0000256" key="4">
    <source>
        <dbReference type="RuleBase" id="RU362068"/>
    </source>
</evidence>
<dbReference type="InterPro" id="IPR051402">
    <property type="entry name" value="KPR-Related"/>
</dbReference>
<evidence type="ECO:0000256" key="1">
    <source>
        <dbReference type="ARBA" id="ARBA00007870"/>
    </source>
</evidence>
<evidence type="ECO:0000256" key="5">
    <source>
        <dbReference type="SAM" id="SignalP"/>
    </source>
</evidence>
<dbReference type="PANTHER" id="PTHR21708">
    <property type="entry name" value="PROBABLE 2-DEHYDROPANTOATE 2-REDUCTASE"/>
    <property type="match status" value="1"/>
</dbReference>